<proteinExistence type="predicted"/>
<organism evidence="2 3">
    <name type="scientific">Acetobacter senegalensis</name>
    <dbReference type="NCBI Taxonomy" id="446692"/>
    <lineage>
        <taxon>Bacteria</taxon>
        <taxon>Pseudomonadati</taxon>
        <taxon>Pseudomonadota</taxon>
        <taxon>Alphaproteobacteria</taxon>
        <taxon>Acetobacterales</taxon>
        <taxon>Acetobacteraceae</taxon>
        <taxon>Acetobacter</taxon>
    </lineage>
</organism>
<evidence type="ECO:0000313" key="3">
    <source>
        <dbReference type="Proteomes" id="UP000195072"/>
    </source>
</evidence>
<reference evidence="2 3" key="1">
    <citation type="submission" date="2014-06" db="EMBL/GenBank/DDBJ databases">
        <authorList>
            <person name="Ju J."/>
            <person name="Zhang J."/>
        </authorList>
    </citation>
    <scope>NUCLEOTIDE SEQUENCE [LARGE SCALE GENOMIC DNA]</scope>
    <source>
        <strain evidence="2">DmL_050</strain>
    </source>
</reference>
<evidence type="ECO:0000313" key="2">
    <source>
        <dbReference type="EMBL" id="OUL66075.1"/>
    </source>
</evidence>
<dbReference type="Proteomes" id="UP000195072">
    <property type="component" value="Unassembled WGS sequence"/>
</dbReference>
<dbReference type="AlphaFoldDB" id="A0A252EHY3"/>
<name>A0A252EHY3_9PROT</name>
<accession>A0A252EHY3</accession>
<dbReference type="EMBL" id="JOOZ01000043">
    <property type="protein sequence ID" value="OUL66075.1"/>
    <property type="molecule type" value="Genomic_DNA"/>
</dbReference>
<feature type="region of interest" description="Disordered" evidence="1">
    <location>
        <begin position="1"/>
        <end position="52"/>
    </location>
</feature>
<sequence>MPRKSSPQSVESKLSNHSVMASPVETENIVIAPNGSPHKTTHYPRTSGDNMSKHQRYYARNRELVCARQREARRRKKVLRVSQKMEDI</sequence>
<feature type="compositionally biased region" description="Polar residues" evidence="1">
    <location>
        <begin position="1"/>
        <end position="19"/>
    </location>
</feature>
<evidence type="ECO:0000256" key="1">
    <source>
        <dbReference type="SAM" id="MobiDB-lite"/>
    </source>
</evidence>
<comment type="caution">
    <text evidence="2">The sequence shown here is derived from an EMBL/GenBank/DDBJ whole genome shotgun (WGS) entry which is preliminary data.</text>
</comment>
<protein>
    <submittedName>
        <fullName evidence="2">Uncharacterized protein</fullName>
    </submittedName>
</protein>
<gene>
    <name evidence="2" type="ORF">HK16_12495</name>
</gene>
<dbReference type="RefSeq" id="WP_086897735.1">
    <property type="nucleotide sequence ID" value="NZ_JOOZ01000043.1"/>
</dbReference>